<protein>
    <submittedName>
        <fullName evidence="1">Uncharacterized protein</fullName>
    </submittedName>
</protein>
<accession>A0ACB7ZKV6</accession>
<proteinExistence type="predicted"/>
<reference evidence="1 2" key="1">
    <citation type="journal article" date="2021" name="Hortic Res">
        <title>High-quality reference genome and annotation aids understanding of berry development for evergreen blueberry (Vaccinium darrowii).</title>
        <authorList>
            <person name="Yu J."/>
            <person name="Hulse-Kemp A.M."/>
            <person name="Babiker E."/>
            <person name="Staton M."/>
        </authorList>
    </citation>
    <scope>NUCLEOTIDE SEQUENCE [LARGE SCALE GENOMIC DNA]</scope>
    <source>
        <strain evidence="2">cv. NJ 8807/NJ 8810</strain>
        <tissue evidence="1">Young leaf</tissue>
    </source>
</reference>
<sequence>MGQSVCGKVAKTGNDKVVLSSHLETGEGLSLNHEGLVDWSRLPNDTVIHLFSMLNHRDRANLASTCQAWRKIGMSPCLWQSLDLRAHKCEASTASSLASRCENLEKLRFHGHETADAILNLKARGLREISGDLSRNSTDNLCRNITDSTLTLIAAQHAALEILQLGPFRYSISSNAIIAIAISCPNLRKLRLSVIRDIDGHAINALAKHCLSLIEIAFVDCQYIDEVAVSNIVSLRFLSVAGTTRMDWGLVSQHWTKLPNLKGLDVSRTNITGSVVSMLLSSSESLKVLCAFHCPALEEDDDRGSPRGKLIIAFFTDILKNLSSLVEEITTKESNVFSDWRNMKKKYKNVDEVMTWVEWILSYSLLCIADYPQSFDNFWLSQGVALPLNLLQSSQEDVQERAATVLSTFADIVNENARVDGRMAEAVLHGGGVRLLFSLARSWREGLQSKATKAITNLSANADVAKAVVEEGGIGTLLHLARSMYRSVAEEAARGLWNLSVTEEHKHAIAAAGGVEALVGLIFKWLPSGDRVPFQKKTSGDRVLECAAGALANIATDDKLSMEVAGLVCVCALVMLAQNCESDRVLEQTARAFANLTSHTYDNGTQAAVVGQEEGAVQALVRLTYSDHEGVRNEAVGALWNLLFDDERNTEAIAAAGGVEALVSIASEDEDLEEIAAGASWRLAVSEMMTLRDWGYGGIQRANFRVRGYGQIVHETVAGALWILALNLGNALRILMEGESQPSFMWLQCAGELHNPNTPMPFNKGTSQQKQEPKPLIPSLLRALCFQSLVPSGLPSSDNEIIGTESWHAPKSVFRNQVHHYQWPARTAPCSTSSAC</sequence>
<organism evidence="1 2">
    <name type="scientific">Vaccinium darrowii</name>
    <dbReference type="NCBI Taxonomy" id="229202"/>
    <lineage>
        <taxon>Eukaryota</taxon>
        <taxon>Viridiplantae</taxon>
        <taxon>Streptophyta</taxon>
        <taxon>Embryophyta</taxon>
        <taxon>Tracheophyta</taxon>
        <taxon>Spermatophyta</taxon>
        <taxon>Magnoliopsida</taxon>
        <taxon>eudicotyledons</taxon>
        <taxon>Gunneridae</taxon>
        <taxon>Pentapetalae</taxon>
        <taxon>asterids</taxon>
        <taxon>Ericales</taxon>
        <taxon>Ericaceae</taxon>
        <taxon>Vaccinioideae</taxon>
        <taxon>Vaccinieae</taxon>
        <taxon>Vaccinium</taxon>
    </lineage>
</organism>
<name>A0ACB7ZKV6_9ERIC</name>
<evidence type="ECO:0000313" key="1">
    <source>
        <dbReference type="EMBL" id="KAH7865745.1"/>
    </source>
</evidence>
<dbReference type="Proteomes" id="UP000828048">
    <property type="component" value="Chromosome 9"/>
</dbReference>
<comment type="caution">
    <text evidence="1">The sequence shown here is derived from an EMBL/GenBank/DDBJ whole genome shotgun (WGS) entry which is preliminary data.</text>
</comment>
<keyword evidence="2" id="KW-1185">Reference proteome</keyword>
<evidence type="ECO:0000313" key="2">
    <source>
        <dbReference type="Proteomes" id="UP000828048"/>
    </source>
</evidence>
<gene>
    <name evidence="1" type="ORF">Vadar_010671</name>
</gene>
<dbReference type="EMBL" id="CM037159">
    <property type="protein sequence ID" value="KAH7865745.1"/>
    <property type="molecule type" value="Genomic_DNA"/>
</dbReference>